<reference evidence="1" key="1">
    <citation type="journal article" date="2019" name="Sci. Rep.">
        <title>Draft genome of Tanacetum cinerariifolium, the natural source of mosquito coil.</title>
        <authorList>
            <person name="Yamashiro T."/>
            <person name="Shiraishi A."/>
            <person name="Satake H."/>
            <person name="Nakayama K."/>
        </authorList>
    </citation>
    <scope>NUCLEOTIDE SEQUENCE</scope>
</reference>
<evidence type="ECO:0000313" key="1">
    <source>
        <dbReference type="EMBL" id="GFA06968.1"/>
    </source>
</evidence>
<accession>A0A699J367</accession>
<sequence length="307" mass="34659">MRDEHLSTTLETKSDKIIKSSVKNLVPIPNHSEILSDSNDDDTSSDDNAFEDIKFVEASVPNSELFSLKEVNDVDQEEKKIDLEDILQIQDVILREKLLSINRLIANIEFLNDNPTPDHMLKCSTSFPIPVADSDSFFEKSGTPLSYLDNSLPEFENFGDHTVETRSGSTTTHANNSLPNMIRFVLRLSPIREDNLIPSGIENIDHDSEGDIYFLEELLSNDSIPLLKNKSSNFDHHNDPSFPRPPSKLPDVEVFFEFEPDSGELISAVMKNIDELNEDECFDPGGGEIDVFANVEDDDYFPFIFVI</sequence>
<dbReference type="EMBL" id="BKCJ010364213">
    <property type="protein sequence ID" value="GFA06968.1"/>
    <property type="molecule type" value="Genomic_DNA"/>
</dbReference>
<protein>
    <submittedName>
        <fullName evidence="1">Uncharacterized protein</fullName>
    </submittedName>
</protein>
<dbReference type="AlphaFoldDB" id="A0A699J367"/>
<proteinExistence type="predicted"/>
<name>A0A699J367_TANCI</name>
<comment type="caution">
    <text evidence="1">The sequence shown here is derived from an EMBL/GenBank/DDBJ whole genome shotgun (WGS) entry which is preliminary data.</text>
</comment>
<organism evidence="1">
    <name type="scientific">Tanacetum cinerariifolium</name>
    <name type="common">Dalmatian daisy</name>
    <name type="synonym">Chrysanthemum cinerariifolium</name>
    <dbReference type="NCBI Taxonomy" id="118510"/>
    <lineage>
        <taxon>Eukaryota</taxon>
        <taxon>Viridiplantae</taxon>
        <taxon>Streptophyta</taxon>
        <taxon>Embryophyta</taxon>
        <taxon>Tracheophyta</taxon>
        <taxon>Spermatophyta</taxon>
        <taxon>Magnoliopsida</taxon>
        <taxon>eudicotyledons</taxon>
        <taxon>Gunneridae</taxon>
        <taxon>Pentapetalae</taxon>
        <taxon>asterids</taxon>
        <taxon>campanulids</taxon>
        <taxon>Asterales</taxon>
        <taxon>Asteraceae</taxon>
        <taxon>Asteroideae</taxon>
        <taxon>Anthemideae</taxon>
        <taxon>Anthemidinae</taxon>
        <taxon>Tanacetum</taxon>
    </lineage>
</organism>
<gene>
    <name evidence="1" type="ORF">Tci_578940</name>
</gene>